<keyword evidence="2" id="KW-0378">Hydrolase</keyword>
<dbReference type="Gene3D" id="3.40.50.1820">
    <property type="entry name" value="alpha/beta hydrolase"/>
    <property type="match status" value="1"/>
</dbReference>
<protein>
    <submittedName>
        <fullName evidence="2">Alpha/beta hydrolase</fullName>
    </submittedName>
</protein>
<dbReference type="PANTHER" id="PTHR43433">
    <property type="entry name" value="HYDROLASE, ALPHA/BETA FOLD FAMILY PROTEIN"/>
    <property type="match status" value="1"/>
</dbReference>
<dbReference type="PANTHER" id="PTHR43433:SF10">
    <property type="entry name" value="AB HYDROLASE-1 DOMAIN-CONTAINING PROTEIN"/>
    <property type="match status" value="1"/>
</dbReference>
<name>A0A6M1LA48_9ACTN</name>
<dbReference type="SUPFAM" id="SSF53474">
    <property type="entry name" value="alpha/beta-Hydrolases"/>
    <property type="match status" value="1"/>
</dbReference>
<dbReference type="Pfam" id="PF00561">
    <property type="entry name" value="Abhydrolase_1"/>
    <property type="match status" value="1"/>
</dbReference>
<feature type="domain" description="AB hydrolase-1" evidence="1">
    <location>
        <begin position="65"/>
        <end position="313"/>
    </location>
</feature>
<gene>
    <name evidence="2" type="ORF">ENC19_21685</name>
</gene>
<dbReference type="InterPro" id="IPR000073">
    <property type="entry name" value="AB_hydrolase_1"/>
</dbReference>
<evidence type="ECO:0000313" key="2">
    <source>
        <dbReference type="EMBL" id="NGM15067.1"/>
    </source>
</evidence>
<accession>A0A6M1LA48</accession>
<dbReference type="AlphaFoldDB" id="A0A6M1LA48"/>
<dbReference type="InterPro" id="IPR050471">
    <property type="entry name" value="AB_hydrolase"/>
</dbReference>
<dbReference type="InterPro" id="IPR029058">
    <property type="entry name" value="AB_hydrolase_fold"/>
</dbReference>
<evidence type="ECO:0000313" key="3">
    <source>
        <dbReference type="Proteomes" id="UP000478148"/>
    </source>
</evidence>
<proteinExistence type="predicted"/>
<evidence type="ECO:0000259" key="1">
    <source>
        <dbReference type="Pfam" id="PF00561"/>
    </source>
</evidence>
<organism evidence="2 3">
    <name type="scientific">Verrucosispora sioxanthis</name>
    <dbReference type="NCBI Taxonomy" id="2499994"/>
    <lineage>
        <taxon>Bacteria</taxon>
        <taxon>Bacillati</taxon>
        <taxon>Actinomycetota</taxon>
        <taxon>Actinomycetes</taxon>
        <taxon>Micromonosporales</taxon>
        <taxon>Micromonosporaceae</taxon>
        <taxon>Micromonospora</taxon>
    </lineage>
</organism>
<dbReference type="EMBL" id="SAIY01000008">
    <property type="protein sequence ID" value="NGM15067.1"/>
    <property type="molecule type" value="Genomic_DNA"/>
</dbReference>
<sequence length="328" mass="35632">MAGRTDTAGYPVPDDIDGCDLGAAGYRGPRRVEGGTSLATEVRFTSGAGGRRLTVEITGKPDGVPIFLLHGTPGSRSGPKPRSGVLYRYGIRLISYDRPGYGGSTPRPGRTVADAAEDIAAIAADLDIYRFSVVGRSGGGPHALACAALLPHAVTRTAVLVGFARPDVADLEWFGGMAASNVRDFTAATDDRLRLTERLRAQAARTRRDPESLLTQLETDMTWPDRRVVRDLAIRRLIAQAYREALRSGPQGWIDDVLALRQDWGFNLSAITAPVRLWHGEQDTFAPVSHTMWLARQIHTAQVDVQPGAAHFGAVEILPEMLEWLSNW</sequence>
<reference evidence="2 3" key="1">
    <citation type="submission" date="2020-02" db="EMBL/GenBank/DDBJ databases">
        <title>Draft Genome Sequence of Verrucosispora sp. Strain CWR15, Isolated from Gulf of Mexico Sponge.</title>
        <authorList>
            <person name="Kennedy S.J."/>
            <person name="Cella E."/>
            <person name="Azarian T."/>
            <person name="Baker B.J."/>
            <person name="Shaw L.N."/>
        </authorList>
    </citation>
    <scope>NUCLEOTIDE SEQUENCE [LARGE SCALE GENOMIC DNA]</scope>
    <source>
        <strain evidence="2 3">CWR15</strain>
    </source>
</reference>
<comment type="caution">
    <text evidence="2">The sequence shown here is derived from an EMBL/GenBank/DDBJ whole genome shotgun (WGS) entry which is preliminary data.</text>
</comment>
<dbReference type="Proteomes" id="UP000478148">
    <property type="component" value="Unassembled WGS sequence"/>
</dbReference>
<dbReference type="GO" id="GO:0016787">
    <property type="term" value="F:hydrolase activity"/>
    <property type="evidence" value="ECO:0007669"/>
    <property type="project" value="UniProtKB-KW"/>
</dbReference>
<keyword evidence="3" id="KW-1185">Reference proteome</keyword>